<reference evidence="2 3" key="1">
    <citation type="submission" date="2022-10" db="EMBL/GenBank/DDBJ databases">
        <title>Marinomonas transparenta sp. nov. and Marinomonas sargassi sp. nov., isolated from marine alga (Sargassum natans (L.) Gaillon).</title>
        <authorList>
            <person name="Wang Y."/>
        </authorList>
    </citation>
    <scope>NUCLEOTIDE SEQUENCE [LARGE SCALE GENOMIC DNA]</scope>
    <source>
        <strain evidence="2 3">C2222</strain>
    </source>
</reference>
<accession>A0ABT2YUF4</accession>
<feature type="transmembrane region" description="Helical" evidence="1">
    <location>
        <begin position="108"/>
        <end position="126"/>
    </location>
</feature>
<evidence type="ECO:0000256" key="1">
    <source>
        <dbReference type="SAM" id="Phobius"/>
    </source>
</evidence>
<keyword evidence="1" id="KW-0472">Membrane</keyword>
<keyword evidence="1" id="KW-0812">Transmembrane</keyword>
<evidence type="ECO:0000313" key="3">
    <source>
        <dbReference type="Proteomes" id="UP001209713"/>
    </source>
</evidence>
<dbReference type="Proteomes" id="UP001209713">
    <property type="component" value="Unassembled WGS sequence"/>
</dbReference>
<feature type="transmembrane region" description="Helical" evidence="1">
    <location>
        <begin position="12"/>
        <end position="35"/>
    </location>
</feature>
<dbReference type="EMBL" id="JAOVZB010000005">
    <property type="protein sequence ID" value="MCV2403510.1"/>
    <property type="molecule type" value="Genomic_DNA"/>
</dbReference>
<dbReference type="Pfam" id="PF11086">
    <property type="entry name" value="DUF2878"/>
    <property type="match status" value="1"/>
</dbReference>
<proteinExistence type="predicted"/>
<evidence type="ECO:0000313" key="2">
    <source>
        <dbReference type="EMBL" id="MCV2403510.1"/>
    </source>
</evidence>
<keyword evidence="3" id="KW-1185">Reference proteome</keyword>
<feature type="transmembrane region" description="Helical" evidence="1">
    <location>
        <begin position="81"/>
        <end position="101"/>
    </location>
</feature>
<protein>
    <submittedName>
        <fullName evidence="2">DUF2878 domain-containing protein</fullName>
    </submittedName>
</protein>
<organism evidence="2 3">
    <name type="scientific">Marinomonas sargassi</name>
    <dbReference type="NCBI Taxonomy" id="2984494"/>
    <lineage>
        <taxon>Bacteria</taxon>
        <taxon>Pseudomonadati</taxon>
        <taxon>Pseudomonadota</taxon>
        <taxon>Gammaproteobacteria</taxon>
        <taxon>Oceanospirillales</taxon>
        <taxon>Oceanospirillaceae</taxon>
        <taxon>Marinomonas</taxon>
    </lineage>
</organism>
<dbReference type="InterPro" id="IPR021306">
    <property type="entry name" value="DUF2878"/>
</dbReference>
<keyword evidence="1" id="KW-1133">Transmembrane helix</keyword>
<sequence length="179" mass="19913">MKAITNTALFQLVWLICVVGGSPVALIATLVYLSIHQHYLMNNKAEWRLIVLFGVLGCLIDGGLFKMGILLPDSGEPLDGIMPIWLLCLWFCVGTLFAHGLRFLQSRYFAAALAGFIGPAFSYFAGAKLTDINLAQPTFESLLLISIIWAILVPMGVWLSEKWQLYPSLPEQNEHEELT</sequence>
<dbReference type="RefSeq" id="WP_263530889.1">
    <property type="nucleotide sequence ID" value="NZ_JAOVZB010000005.1"/>
</dbReference>
<feature type="transmembrane region" description="Helical" evidence="1">
    <location>
        <begin position="138"/>
        <end position="159"/>
    </location>
</feature>
<name>A0ABT2YUF4_9GAMM</name>
<comment type="caution">
    <text evidence="2">The sequence shown here is derived from an EMBL/GenBank/DDBJ whole genome shotgun (WGS) entry which is preliminary data.</text>
</comment>
<feature type="transmembrane region" description="Helical" evidence="1">
    <location>
        <begin position="47"/>
        <end position="69"/>
    </location>
</feature>
<gene>
    <name evidence="2" type="ORF">OFY17_11565</name>
</gene>